<feature type="region of interest" description="Disordered" evidence="2">
    <location>
        <begin position="1"/>
        <end position="40"/>
    </location>
</feature>
<proteinExistence type="predicted"/>
<reference evidence="3 4" key="1">
    <citation type="submission" date="2012-05" db="EMBL/GenBank/DDBJ databases">
        <authorList>
            <person name="Harkins D.M."/>
            <person name="Madupu R."/>
            <person name="Durkin A.S."/>
            <person name="Torralba M."/>
            <person name="Methe B."/>
            <person name="Sutton G.G."/>
            <person name="Nelson K.E."/>
        </authorList>
    </citation>
    <scope>NUCLEOTIDE SEQUENCE [LARGE SCALE GENOMIC DNA]</scope>
    <source>
        <strain evidence="3 4">F0490</strain>
    </source>
</reference>
<evidence type="ECO:0000313" key="3">
    <source>
        <dbReference type="EMBL" id="EJF46822.1"/>
    </source>
</evidence>
<keyword evidence="4" id="KW-1185">Reference proteome</keyword>
<organism evidence="3 4">
    <name type="scientific">Schaalia georgiae F0490</name>
    <dbReference type="NCBI Taxonomy" id="1125717"/>
    <lineage>
        <taxon>Bacteria</taxon>
        <taxon>Bacillati</taxon>
        <taxon>Actinomycetota</taxon>
        <taxon>Actinomycetes</taxon>
        <taxon>Actinomycetales</taxon>
        <taxon>Actinomycetaceae</taxon>
        <taxon>Schaalia</taxon>
    </lineage>
</organism>
<dbReference type="EMBL" id="AKFS01000114">
    <property type="protein sequence ID" value="EJF46822.1"/>
    <property type="molecule type" value="Genomic_DNA"/>
</dbReference>
<dbReference type="PANTHER" id="PTHR45663">
    <property type="entry name" value="GEO12009P1"/>
    <property type="match status" value="1"/>
</dbReference>
<dbReference type="Gene3D" id="3.40.30.10">
    <property type="entry name" value="Glutaredoxin"/>
    <property type="match status" value="1"/>
</dbReference>
<gene>
    <name evidence="3" type="ORF">HMPREF1317_0978</name>
</gene>
<keyword evidence="1" id="KW-0676">Redox-active center</keyword>
<name>J0NPU7_9ACTO</name>
<dbReference type="GO" id="GO:0005737">
    <property type="term" value="C:cytoplasm"/>
    <property type="evidence" value="ECO:0007669"/>
    <property type="project" value="TreeGrafter"/>
</dbReference>
<dbReference type="InterPro" id="IPR036249">
    <property type="entry name" value="Thioredoxin-like_sf"/>
</dbReference>
<dbReference type="PATRIC" id="fig|1125717.3.peg.781"/>
<dbReference type="SUPFAM" id="SSF52833">
    <property type="entry name" value="Thioredoxin-like"/>
    <property type="match status" value="1"/>
</dbReference>
<dbReference type="PANTHER" id="PTHR45663:SF11">
    <property type="entry name" value="GEO12009P1"/>
    <property type="match status" value="1"/>
</dbReference>
<evidence type="ECO:0000256" key="1">
    <source>
        <dbReference type="ARBA" id="ARBA00023284"/>
    </source>
</evidence>
<protein>
    <submittedName>
        <fullName evidence="3">Thioredoxin domain protein</fullName>
    </submittedName>
</protein>
<accession>J0NPU7</accession>
<dbReference type="Proteomes" id="UP000004578">
    <property type="component" value="Unassembled WGS sequence"/>
</dbReference>
<dbReference type="AlphaFoldDB" id="J0NPU7"/>
<sequence>MNEDKDTQQETTVRAADSRGAVDLAAAPTRTAQPDGPGDGLRIPLVTETDEAGFQDVMSTSQTVPVVLVLWSQRSLESKPTMGVLEEIAREKAGAFQLVEVEVEAAPQIAQAFQVQAVPSVIALVGARPLPLFQGSAAKEQIVPVIDQVLEAAAQMGVTGRVAVSVEQTQEPTPSEHEAPLAAEAEGRLADAVAAWERVIELNPRDEAAKAHLSRVRLAQRNAEADGAGDPASRADALFAAGDQAGAFQVLLDLIGAASDPEEREALRQRLVDLFRVAGATPEVKKARTLLSMLLM</sequence>
<dbReference type="Pfam" id="PF14561">
    <property type="entry name" value="TPR_20"/>
    <property type="match status" value="1"/>
</dbReference>
<dbReference type="GO" id="GO:0015035">
    <property type="term" value="F:protein-disulfide reductase activity"/>
    <property type="evidence" value="ECO:0007669"/>
    <property type="project" value="TreeGrafter"/>
</dbReference>
<comment type="caution">
    <text evidence="3">The sequence shown here is derived from an EMBL/GenBank/DDBJ whole genome shotgun (WGS) entry which is preliminary data.</text>
</comment>
<evidence type="ECO:0000313" key="4">
    <source>
        <dbReference type="Proteomes" id="UP000004578"/>
    </source>
</evidence>
<dbReference type="RefSeq" id="WP_005869220.1">
    <property type="nucleotide sequence ID" value="NZ_AKFS01000114.1"/>
</dbReference>
<dbReference type="OrthoDB" id="5181746at2"/>
<evidence type="ECO:0000256" key="2">
    <source>
        <dbReference type="SAM" id="MobiDB-lite"/>
    </source>
</evidence>